<evidence type="ECO:0000313" key="2">
    <source>
        <dbReference type="EMBL" id="RIJ34264.1"/>
    </source>
</evidence>
<dbReference type="EMBL" id="QWGE01000005">
    <property type="protein sequence ID" value="RIJ34264.1"/>
    <property type="molecule type" value="Genomic_DNA"/>
</dbReference>
<sequence length="223" mass="26414">MQIAGVGTPAICTMCGIISMKEENLYDSYRCPNCNQLRNVKELTQLFKWNEQFKFPYMISVLGAARQGHLKWACDNCILNEKVILGKPEEQNWTGITYPFFTYNDETLKCQNCNCLFEFSKEEKKFWYEDLKFIVWSYPKYCPTCRKRIREPKVKSKRLTNLINNVEQANADELEEIIEIFLDFRNFEKARYYLSVLKKKNYVNEVRIALIKDKINNLAQQSS</sequence>
<organism evidence="2 3">
    <name type="scientific">Pontibacter oryzae</name>
    <dbReference type="NCBI Taxonomy" id="2304593"/>
    <lineage>
        <taxon>Bacteria</taxon>
        <taxon>Pseudomonadati</taxon>
        <taxon>Bacteroidota</taxon>
        <taxon>Cytophagia</taxon>
        <taxon>Cytophagales</taxon>
        <taxon>Hymenobacteraceae</taxon>
        <taxon>Pontibacter</taxon>
    </lineage>
</organism>
<comment type="caution">
    <text evidence="2">The sequence shown here is derived from an EMBL/GenBank/DDBJ whole genome shotgun (WGS) entry which is preliminary data.</text>
</comment>
<dbReference type="AlphaFoldDB" id="A0A399RVC7"/>
<reference evidence="3" key="1">
    <citation type="submission" date="2018-08" db="EMBL/GenBank/DDBJ databases">
        <title>Mucilaginibacter sp. MYSH2.</title>
        <authorList>
            <person name="Seo T."/>
        </authorList>
    </citation>
    <scope>NUCLEOTIDE SEQUENCE [LARGE SCALE GENOMIC DNA]</scope>
    <source>
        <strain evidence="3">KIRAN</strain>
    </source>
</reference>
<dbReference type="Pfam" id="PF13451">
    <property type="entry name" value="zf_Tbcl"/>
    <property type="match status" value="1"/>
</dbReference>
<keyword evidence="3" id="KW-1185">Reference proteome</keyword>
<evidence type="ECO:0000313" key="3">
    <source>
        <dbReference type="Proteomes" id="UP000266005"/>
    </source>
</evidence>
<proteinExistence type="predicted"/>
<feature type="domain" description="Probable zinc-binding" evidence="1">
    <location>
        <begin position="105"/>
        <end position="150"/>
    </location>
</feature>
<gene>
    <name evidence="2" type="ORF">D1627_15170</name>
</gene>
<accession>A0A399RVC7</accession>
<dbReference type="InterPro" id="IPR025306">
    <property type="entry name" value="Zn-bnd_dom_prob"/>
</dbReference>
<name>A0A399RVC7_9BACT</name>
<dbReference type="Proteomes" id="UP000266005">
    <property type="component" value="Unassembled WGS sequence"/>
</dbReference>
<protein>
    <recommendedName>
        <fullName evidence="1">Probable zinc-binding domain-containing protein</fullName>
    </recommendedName>
</protein>
<evidence type="ECO:0000259" key="1">
    <source>
        <dbReference type="Pfam" id="PF13451"/>
    </source>
</evidence>